<evidence type="ECO:0000256" key="6">
    <source>
        <dbReference type="ARBA" id="ARBA00023136"/>
    </source>
</evidence>
<organism evidence="8">
    <name type="scientific">Ochrobactrum sp. LM19</name>
    <dbReference type="NCBI Taxonomy" id="1449781"/>
    <lineage>
        <taxon>Bacteria</taxon>
        <taxon>Pseudomonadati</taxon>
        <taxon>Pseudomonadota</taxon>
        <taxon>Alphaproteobacteria</taxon>
        <taxon>Hyphomicrobiales</taxon>
        <taxon>Brucellaceae</taxon>
        <taxon>Brucella/Ochrobactrum group</taxon>
        <taxon>Ochrobactrum</taxon>
    </lineage>
</organism>
<dbReference type="SUPFAM" id="SSF52540">
    <property type="entry name" value="P-loop containing nucleoside triphosphate hydrolases"/>
    <property type="match status" value="1"/>
</dbReference>
<dbReference type="PANTHER" id="PTHR37937:SF1">
    <property type="entry name" value="CONJUGATIVE TRANSFER: DNA TRANSPORT"/>
    <property type="match status" value="1"/>
</dbReference>
<evidence type="ECO:0000256" key="7">
    <source>
        <dbReference type="SAM" id="Phobius"/>
    </source>
</evidence>
<dbReference type="InterPro" id="IPR027417">
    <property type="entry name" value="P-loop_NTPase"/>
</dbReference>
<dbReference type="InterPro" id="IPR003688">
    <property type="entry name" value="TraG/VirD4"/>
</dbReference>
<dbReference type="GO" id="GO:0005886">
    <property type="term" value="C:plasma membrane"/>
    <property type="evidence" value="ECO:0007669"/>
    <property type="project" value="UniProtKB-SubCell"/>
</dbReference>
<evidence type="ECO:0000313" key="8">
    <source>
        <dbReference type="EMBL" id="AJW30010.1"/>
    </source>
</evidence>
<keyword evidence="8" id="KW-0614">Plasmid</keyword>
<reference evidence="8" key="1">
    <citation type="submission" date="2014-09" db="EMBL/GenBank/DDBJ databases">
        <title>The mobilome of the heavy metals and metalloids hypertolerant bacteria from the Lubin copper mine (Poland).</title>
        <authorList>
            <person name="Dziewit L."/>
            <person name="Bartosik D."/>
        </authorList>
    </citation>
    <scope>NUCLEOTIDE SEQUENCE</scope>
    <source>
        <plasmid evidence="8">pLM19O2</plasmid>
    </source>
</reference>
<gene>
    <name evidence="8" type="ORF">pLM19O2_p65</name>
</gene>
<evidence type="ECO:0000256" key="1">
    <source>
        <dbReference type="ARBA" id="ARBA00004651"/>
    </source>
</evidence>
<dbReference type="EMBL" id="KM659092">
    <property type="protein sequence ID" value="AJW30010.1"/>
    <property type="molecule type" value="Genomic_DNA"/>
</dbReference>
<protein>
    <submittedName>
        <fullName evidence="8">Type IV secretion protein VirD4</fullName>
    </submittedName>
</protein>
<sequence length="606" mass="67292">MLEVLRHVSRMPNGLKARLLASVCLAGTVVAGTTYMLWAFNYSLATRLILKSSQMWEAFESGQFLMPLHQVLAYPDNPAVRRLVSAASTATLAEIAALGVLTIVLVKRPWELPAPTDGARLLGIRDIYKAELLGGEPGRSVLLGTYGIGAMAQDVRTSRDGHILVVGPTRSGKGRGFLMTNLLEWQGSVIVFDMKFENYLKTGPARMMLGQKCLVFAPGTEHTHRWNPLDFVRPWPARATDLGNIAAALISVPENSDSYWAETARGLLAGILGYVTDSKTMEGRRNLRSALRMFSTGREFTDVLQAIVEDETGLDPFILDKFRQHIARDQRTRPSFESHVTTALDPFNNRLIAASMSESDFDLGELRRKPFSLFIGSPVADFRTVEPVIRLLIDQINGFLTREEPGSDEPHKVLMLLDEFYQFEKLNEIIRRTPIVASFGLSVVLITQNISQLIDVYGKPATEAFLGNMDVQLFIAVGDDASGRFLSEKLGNKYVRRVSRSRLAGGFGRATEQVSFEQKPLLSPADLQGLSDDKTVLFVRGKGAARLNKLNFYENRRFTSIRARAEGTHGTLPRPHISVPDEWPLFQPRPVAARPRIASVRKGAQP</sequence>
<dbReference type="Gene3D" id="3.40.50.300">
    <property type="entry name" value="P-loop containing nucleotide triphosphate hydrolases"/>
    <property type="match status" value="1"/>
</dbReference>
<evidence type="ECO:0000256" key="2">
    <source>
        <dbReference type="ARBA" id="ARBA00008806"/>
    </source>
</evidence>
<dbReference type="PANTHER" id="PTHR37937">
    <property type="entry name" value="CONJUGATIVE TRANSFER: DNA TRANSPORT"/>
    <property type="match status" value="1"/>
</dbReference>
<keyword evidence="3" id="KW-1003">Cell membrane</keyword>
<comment type="subcellular location">
    <subcellularLocation>
        <location evidence="1">Cell membrane</location>
        <topology evidence="1">Multi-pass membrane protein</topology>
    </subcellularLocation>
</comment>
<dbReference type="CDD" id="cd01127">
    <property type="entry name" value="TrwB_TraG_TraD_VirD4"/>
    <property type="match status" value="2"/>
</dbReference>
<dbReference type="Pfam" id="PF02534">
    <property type="entry name" value="T4SS-DNA_transf"/>
    <property type="match status" value="1"/>
</dbReference>
<dbReference type="InterPro" id="IPR051539">
    <property type="entry name" value="T4SS-coupling_protein"/>
</dbReference>
<feature type="transmembrane region" description="Helical" evidence="7">
    <location>
        <begin position="20"/>
        <end position="40"/>
    </location>
</feature>
<keyword evidence="5 7" id="KW-1133">Transmembrane helix</keyword>
<dbReference type="AlphaFoldDB" id="A0A0D5A121"/>
<evidence type="ECO:0000256" key="5">
    <source>
        <dbReference type="ARBA" id="ARBA00022989"/>
    </source>
</evidence>
<geneLocation type="plasmid" evidence="8">
    <name>pLM19O2</name>
</geneLocation>
<comment type="similarity">
    <text evidence="2">Belongs to the VirD4/TraG family.</text>
</comment>
<accession>A0A0D5A121</accession>
<proteinExistence type="inferred from homology"/>
<keyword evidence="4 7" id="KW-0812">Transmembrane</keyword>
<evidence type="ECO:0000256" key="4">
    <source>
        <dbReference type="ARBA" id="ARBA00022692"/>
    </source>
</evidence>
<evidence type="ECO:0000256" key="3">
    <source>
        <dbReference type="ARBA" id="ARBA00022475"/>
    </source>
</evidence>
<keyword evidence="6 7" id="KW-0472">Membrane</keyword>
<name>A0A0D5A121_9HYPH</name>